<dbReference type="EnsemblPlants" id="EMT14576">
    <property type="protein sequence ID" value="EMT14576"/>
    <property type="gene ID" value="F775_01704"/>
</dbReference>
<proteinExistence type="predicted"/>
<reference evidence="2" key="1">
    <citation type="submission" date="2015-06" db="UniProtKB">
        <authorList>
            <consortium name="EnsemblPlants"/>
        </authorList>
    </citation>
    <scope>IDENTIFICATION</scope>
</reference>
<organism evidence="2">
    <name type="scientific">Aegilops tauschii</name>
    <name type="common">Tausch's goatgrass</name>
    <name type="synonym">Aegilops squarrosa</name>
    <dbReference type="NCBI Taxonomy" id="37682"/>
    <lineage>
        <taxon>Eukaryota</taxon>
        <taxon>Viridiplantae</taxon>
        <taxon>Streptophyta</taxon>
        <taxon>Embryophyta</taxon>
        <taxon>Tracheophyta</taxon>
        <taxon>Spermatophyta</taxon>
        <taxon>Magnoliopsida</taxon>
        <taxon>Liliopsida</taxon>
        <taxon>Poales</taxon>
        <taxon>Poaceae</taxon>
        <taxon>BOP clade</taxon>
        <taxon>Pooideae</taxon>
        <taxon>Triticodae</taxon>
        <taxon>Triticeae</taxon>
        <taxon>Triticinae</taxon>
        <taxon>Aegilops</taxon>
    </lineage>
</organism>
<feature type="region of interest" description="Disordered" evidence="1">
    <location>
        <begin position="104"/>
        <end position="140"/>
    </location>
</feature>
<protein>
    <submittedName>
        <fullName evidence="2">Uncharacterized protein</fullName>
    </submittedName>
</protein>
<sequence length="202" mass="21768">MGRPGSGSDKVEELGRDNDDDDGILQRGSSMMAARCSGMTTGACRCQRGARGRRRELAYVSGELRDGWGKREIESGGVQEVASSMALRSGMTLCDDIPLEEKGRGMGSGGAQAVSSSMTLCRRSRDDPNEERRSGVERGTTQAVVLSTAPRSMVALGADGRPLDGIMHAELLWKLKHGEGSIYRINGYWAKVYGLYDTSESI</sequence>
<evidence type="ECO:0000256" key="1">
    <source>
        <dbReference type="SAM" id="MobiDB-lite"/>
    </source>
</evidence>
<dbReference type="ExpressionAtlas" id="N1QX36">
    <property type="expression patterns" value="baseline"/>
</dbReference>
<name>N1QX36_AEGTA</name>
<feature type="compositionally biased region" description="Basic and acidic residues" evidence="1">
    <location>
        <begin position="123"/>
        <end position="136"/>
    </location>
</feature>
<evidence type="ECO:0000313" key="2">
    <source>
        <dbReference type="EnsemblPlants" id="EMT14576"/>
    </source>
</evidence>
<dbReference type="AlphaFoldDB" id="N1QX36"/>
<feature type="region of interest" description="Disordered" evidence="1">
    <location>
        <begin position="1"/>
        <end position="23"/>
    </location>
</feature>
<accession>N1QX36</accession>